<protein>
    <recommendedName>
        <fullName evidence="1">GED domain-containing protein</fullName>
    </recommendedName>
</protein>
<dbReference type="Proteomes" id="UP000284702">
    <property type="component" value="Unassembled WGS sequence"/>
</dbReference>
<evidence type="ECO:0000313" key="3">
    <source>
        <dbReference type="Proteomes" id="UP000284702"/>
    </source>
</evidence>
<feature type="domain" description="GED" evidence="1">
    <location>
        <begin position="101"/>
        <end position="185"/>
    </location>
</feature>
<dbReference type="InterPro" id="IPR020850">
    <property type="entry name" value="GED_dom"/>
</dbReference>
<reference evidence="2" key="1">
    <citation type="submission" date="2018-07" db="EMBL/GenBank/DDBJ databases">
        <title>Annotation of Aphanomyces astaci genome assembly.</title>
        <authorList>
            <person name="Studholme D.J."/>
        </authorList>
    </citation>
    <scope>NUCLEOTIDE SEQUENCE [LARGE SCALE GENOMIC DNA]</scope>
    <source>
        <strain evidence="2">Pc</strain>
    </source>
</reference>
<dbReference type="Gene3D" id="1.20.120.1240">
    <property type="entry name" value="Dynamin, middle domain"/>
    <property type="match status" value="2"/>
</dbReference>
<evidence type="ECO:0000313" key="2">
    <source>
        <dbReference type="EMBL" id="RQM20055.1"/>
    </source>
</evidence>
<dbReference type="EMBL" id="MZMZ02004060">
    <property type="protein sequence ID" value="RQM20055.1"/>
    <property type="molecule type" value="Genomic_DNA"/>
</dbReference>
<keyword evidence="3" id="KW-1185">Reference proteome</keyword>
<evidence type="ECO:0000259" key="1">
    <source>
        <dbReference type="PROSITE" id="PS51388"/>
    </source>
</evidence>
<organism evidence="2 3">
    <name type="scientific">Aphanomyces astaci</name>
    <name type="common">Crayfish plague agent</name>
    <dbReference type="NCBI Taxonomy" id="112090"/>
    <lineage>
        <taxon>Eukaryota</taxon>
        <taxon>Sar</taxon>
        <taxon>Stramenopiles</taxon>
        <taxon>Oomycota</taxon>
        <taxon>Saprolegniomycetes</taxon>
        <taxon>Saprolegniales</taxon>
        <taxon>Verrucalvaceae</taxon>
        <taxon>Aphanomyces</taxon>
    </lineage>
</organism>
<gene>
    <name evidence="2" type="ORF">B5M09_011565</name>
</gene>
<sequence>MCVQMLEANRGDELSIFLSYSTFANVVRQRYVTKWRPPMLKLFEAYQNLMLEFVNRAIESKKSKRSLEGNHDAARVSMGAVKALLKNHAGIGASTNEDQQAKELHLAIIAYMKVASKRFVDVIPMLLQTNFTQPILLAVFNETAETSDGVLDRVLMDNFADVERYQNVSNQLKSLEAAKNIINAY</sequence>
<name>A0A3R8D467_APHAT</name>
<dbReference type="VEuPathDB" id="FungiDB:H257_02654"/>
<dbReference type="AlphaFoldDB" id="A0A3R8D467"/>
<accession>A0A3R8D467</accession>
<dbReference type="PROSITE" id="PS51388">
    <property type="entry name" value="GED"/>
    <property type="match status" value="1"/>
</dbReference>
<proteinExistence type="predicted"/>
<comment type="caution">
    <text evidence="2">The sequence shown here is derived from an EMBL/GenBank/DDBJ whole genome shotgun (WGS) entry which is preliminary data.</text>
</comment>